<reference evidence="1 2" key="1">
    <citation type="journal article" date="2013" name="Stand. Genomic Sci.">
        <title>Genomic Encyclopedia of Type Strains, Phase I: The one thousand microbial genomes (KMG-I) project.</title>
        <authorList>
            <person name="Kyrpides N.C."/>
            <person name="Woyke T."/>
            <person name="Eisen J.A."/>
            <person name="Garrity G."/>
            <person name="Lilburn T.G."/>
            <person name="Beck B.J."/>
            <person name="Whitman W.B."/>
            <person name="Hugenholtz P."/>
            <person name="Klenk H.P."/>
        </authorList>
    </citation>
    <scope>NUCLEOTIDE SEQUENCE [LARGE SCALE GENOMIC DNA]</scope>
    <source>
        <strain evidence="1 2">DSM 45044</strain>
    </source>
</reference>
<evidence type="ECO:0000313" key="1">
    <source>
        <dbReference type="EMBL" id="TWJ08064.1"/>
    </source>
</evidence>
<name>A0A562UR31_9ACTN</name>
<protein>
    <submittedName>
        <fullName evidence="1">Uncharacterized protein</fullName>
    </submittedName>
</protein>
<proteinExistence type="predicted"/>
<sequence length="219" mass="24417">MSDEFEVQQEALLDFARFADAKWIDLEPWSSLHATDFHPTPAAFGAVSADTVDVEYQYWPLTPEEFEQEKNITLNPNRDPGPEVLQTFGTTGANVASYIARYGQYVNIGTLLVGQVDWGMDTEVADWFEYYAARGPGGGTMVFDAEPTDAPWAAKLHGDWCAAVDNRLKEVDEVRNEIDFLVPLLADAAQRYADVDVTNAVSLDKYADPGSYYFPEDLP</sequence>
<keyword evidence="2" id="KW-1185">Reference proteome</keyword>
<gene>
    <name evidence="1" type="ORF">LX16_4284</name>
</gene>
<accession>A0A562UR31</accession>
<dbReference type="RefSeq" id="WP_147142128.1">
    <property type="nucleotide sequence ID" value="NZ_BAABIJ010000004.1"/>
</dbReference>
<dbReference type="EMBL" id="VLLL01000008">
    <property type="protein sequence ID" value="TWJ08064.1"/>
    <property type="molecule type" value="Genomic_DNA"/>
</dbReference>
<dbReference type="AlphaFoldDB" id="A0A562UR31"/>
<organism evidence="1 2">
    <name type="scientific">Stackebrandtia albiflava</name>
    <dbReference type="NCBI Taxonomy" id="406432"/>
    <lineage>
        <taxon>Bacteria</taxon>
        <taxon>Bacillati</taxon>
        <taxon>Actinomycetota</taxon>
        <taxon>Actinomycetes</taxon>
        <taxon>Glycomycetales</taxon>
        <taxon>Glycomycetaceae</taxon>
        <taxon>Stackebrandtia</taxon>
    </lineage>
</organism>
<dbReference type="Proteomes" id="UP000321617">
    <property type="component" value="Unassembled WGS sequence"/>
</dbReference>
<comment type="caution">
    <text evidence="1">The sequence shown here is derived from an EMBL/GenBank/DDBJ whole genome shotgun (WGS) entry which is preliminary data.</text>
</comment>
<evidence type="ECO:0000313" key="2">
    <source>
        <dbReference type="Proteomes" id="UP000321617"/>
    </source>
</evidence>